<dbReference type="AlphaFoldDB" id="A0A8K0MW16"/>
<dbReference type="InterPro" id="IPR004158">
    <property type="entry name" value="DUF247_pln"/>
</dbReference>
<name>A0A8K0MW16_COCNU</name>
<dbReference type="Proteomes" id="UP000797356">
    <property type="component" value="Chromosome 1"/>
</dbReference>
<protein>
    <submittedName>
        <fullName evidence="3">UPF0481 protein</fullName>
    </submittedName>
</protein>
<keyword evidence="4" id="KW-1185">Reference proteome</keyword>
<reference evidence="3" key="2">
    <citation type="submission" date="2019-07" db="EMBL/GenBank/DDBJ databases">
        <authorList>
            <person name="Yang Y."/>
            <person name="Bocs S."/>
            <person name="Baudouin L."/>
        </authorList>
    </citation>
    <scope>NUCLEOTIDE SEQUENCE</scope>
    <source>
        <tissue evidence="3">Spear leaf of Hainan Tall coconut</tissue>
    </source>
</reference>
<feature type="region of interest" description="Disordered" evidence="1">
    <location>
        <begin position="1"/>
        <end position="34"/>
    </location>
</feature>
<feature type="compositionally biased region" description="Basic and acidic residues" evidence="1">
    <location>
        <begin position="217"/>
        <end position="226"/>
    </location>
</feature>
<feature type="transmembrane region" description="Helical" evidence="2">
    <location>
        <begin position="557"/>
        <end position="582"/>
    </location>
</feature>
<evidence type="ECO:0000313" key="4">
    <source>
        <dbReference type="Proteomes" id="UP000797356"/>
    </source>
</evidence>
<evidence type="ECO:0000256" key="2">
    <source>
        <dbReference type="SAM" id="Phobius"/>
    </source>
</evidence>
<keyword evidence="2" id="KW-1133">Transmembrane helix</keyword>
<dbReference type="PANTHER" id="PTHR31170">
    <property type="entry name" value="BNAC04G53230D PROTEIN"/>
    <property type="match status" value="1"/>
</dbReference>
<dbReference type="OrthoDB" id="1936937at2759"/>
<evidence type="ECO:0000313" key="3">
    <source>
        <dbReference type="EMBL" id="KAG1328015.1"/>
    </source>
</evidence>
<comment type="caution">
    <text evidence="3">The sequence shown here is derived from an EMBL/GenBank/DDBJ whole genome shotgun (WGS) entry which is preliminary data.</text>
</comment>
<proteinExistence type="predicted"/>
<sequence>MMDRRSSNRVADTSTQHPPIIASTATSSPTGDNKADLASLINRVRKKVNDVRPEQNSLGPCTIFEIPAHIRRLDPLAYKPAVVPIGPFHHVLRRESAIQEHKWRCVRYLLSRHPKDQSSELLDKCLWALKELDEDVRSCYSKKLISVNAHDMAEIMLLDGCFIIHLLLKHANKEKEEHAKEEKEEHANKEQEEKKEREKGDVVLEVHHERKEGWEIMGKEKGKEEQASDVGSGKRVRGTLSGKNEKEDFEALLSKQEMVKLEIEEDREEIKGPFEAGLFTVKVALYDLLKLENQIPFFIIQILFDLLKIPKDGDINIPQRVLDLFCNIQPSLSNSFETTSIASIHHLLHLFHSSRVFQPHPPQQEKPLDATGCKWIPSATKVRQTGVKSRKKKKPSDTTGSEWIPSATELRRAGVKFRKRKDETNFLDIKFDNGRMEIPPLRVTDHTCSLFRNLIAFEQCYAGAMTYITTYAVFMDCIIDEAKDAQLLHLRGILVNRLSTDKALAGLFNKLCNEIHYSSNNNHLADLFMEVHGYYNSKFHKWRADFKRNYFSSPWTIISVIAAVLLLLLTIEQAVLAGFSYLHPLDGS</sequence>
<keyword evidence="2" id="KW-0812">Transmembrane</keyword>
<keyword evidence="2" id="KW-0472">Membrane</keyword>
<organism evidence="3 4">
    <name type="scientific">Cocos nucifera</name>
    <name type="common">Coconut palm</name>
    <dbReference type="NCBI Taxonomy" id="13894"/>
    <lineage>
        <taxon>Eukaryota</taxon>
        <taxon>Viridiplantae</taxon>
        <taxon>Streptophyta</taxon>
        <taxon>Embryophyta</taxon>
        <taxon>Tracheophyta</taxon>
        <taxon>Spermatophyta</taxon>
        <taxon>Magnoliopsida</taxon>
        <taxon>Liliopsida</taxon>
        <taxon>Arecaceae</taxon>
        <taxon>Arecoideae</taxon>
        <taxon>Cocoseae</taxon>
        <taxon>Attaleinae</taxon>
        <taxon>Cocos</taxon>
    </lineage>
</organism>
<accession>A0A8K0MW16</accession>
<dbReference type="EMBL" id="CM017872">
    <property type="protein sequence ID" value="KAG1328015.1"/>
    <property type="molecule type" value="Genomic_DNA"/>
</dbReference>
<dbReference type="Pfam" id="PF03140">
    <property type="entry name" value="DUF247"/>
    <property type="match status" value="1"/>
</dbReference>
<dbReference type="PANTHER" id="PTHR31170:SF25">
    <property type="entry name" value="BNAA09G04570D PROTEIN"/>
    <property type="match status" value="1"/>
</dbReference>
<reference evidence="3" key="1">
    <citation type="journal article" date="2017" name="Gigascience">
        <title>The genome draft of coconut (Cocos nucifera).</title>
        <authorList>
            <person name="Xiao Y."/>
            <person name="Xu P."/>
            <person name="Fan H."/>
            <person name="Baudouin L."/>
            <person name="Xia W."/>
            <person name="Bocs S."/>
            <person name="Xu J."/>
            <person name="Li Q."/>
            <person name="Guo A."/>
            <person name="Zhou L."/>
            <person name="Li J."/>
            <person name="Wu Y."/>
            <person name="Ma Z."/>
            <person name="Armero A."/>
            <person name="Issali A.E."/>
            <person name="Liu N."/>
            <person name="Peng M."/>
            <person name="Yang Y."/>
        </authorList>
    </citation>
    <scope>NUCLEOTIDE SEQUENCE</scope>
    <source>
        <tissue evidence="3">Spear leaf of Hainan Tall coconut</tissue>
    </source>
</reference>
<feature type="region of interest" description="Disordered" evidence="1">
    <location>
        <begin position="177"/>
        <end position="200"/>
    </location>
</feature>
<evidence type="ECO:0000256" key="1">
    <source>
        <dbReference type="SAM" id="MobiDB-lite"/>
    </source>
</evidence>
<feature type="region of interest" description="Disordered" evidence="1">
    <location>
        <begin position="382"/>
        <end position="403"/>
    </location>
</feature>
<gene>
    <name evidence="3" type="ORF">COCNU_01G019490</name>
</gene>
<feature type="compositionally biased region" description="Polar residues" evidence="1">
    <location>
        <begin position="8"/>
        <end position="31"/>
    </location>
</feature>
<feature type="region of interest" description="Disordered" evidence="1">
    <location>
        <begin position="217"/>
        <end position="239"/>
    </location>
</feature>